<keyword evidence="2" id="KW-1185">Reference proteome</keyword>
<reference evidence="1 2" key="1">
    <citation type="submission" date="2019-07" db="EMBL/GenBank/DDBJ databases">
        <title>WGS assembly of Gossypium tomentosum.</title>
        <authorList>
            <person name="Chen Z.J."/>
            <person name="Sreedasyam A."/>
            <person name="Ando A."/>
            <person name="Song Q."/>
            <person name="De L."/>
            <person name="Hulse-Kemp A."/>
            <person name="Ding M."/>
            <person name="Ye W."/>
            <person name="Kirkbride R."/>
            <person name="Jenkins J."/>
            <person name="Plott C."/>
            <person name="Lovell J."/>
            <person name="Lin Y.-M."/>
            <person name="Vaughn R."/>
            <person name="Liu B."/>
            <person name="Li W."/>
            <person name="Simpson S."/>
            <person name="Scheffler B."/>
            <person name="Saski C."/>
            <person name="Grover C."/>
            <person name="Hu G."/>
            <person name="Conover J."/>
            <person name="Carlson J."/>
            <person name="Shu S."/>
            <person name="Boston L."/>
            <person name="Williams M."/>
            <person name="Peterson D."/>
            <person name="Mcgee K."/>
            <person name="Jones D."/>
            <person name="Wendel J."/>
            <person name="Stelly D."/>
            <person name="Grimwood J."/>
            <person name="Schmutz J."/>
        </authorList>
    </citation>
    <scope>NUCLEOTIDE SEQUENCE [LARGE SCALE GENOMIC DNA]</scope>
    <source>
        <strain evidence="1">7179.01</strain>
    </source>
</reference>
<evidence type="ECO:0000313" key="1">
    <source>
        <dbReference type="EMBL" id="TYH56583.1"/>
    </source>
</evidence>
<gene>
    <name evidence="1" type="ORF">ES332_D08G029900v1</name>
</gene>
<evidence type="ECO:0000313" key="2">
    <source>
        <dbReference type="Proteomes" id="UP000322667"/>
    </source>
</evidence>
<proteinExistence type="predicted"/>
<sequence length="101" mass="11997">MEERKRKTLLIRERKRKQKKRIEKLEERNIEGTEGENVLPDAAMKMIVRSLFQLGYGSKGNNFTIRVHYQFHHQATPISFSRITIAKSEKLFVEHASTRQR</sequence>
<organism evidence="1 2">
    <name type="scientific">Gossypium tomentosum</name>
    <name type="common">Hawaiian cotton</name>
    <name type="synonym">Gossypium sandvicense</name>
    <dbReference type="NCBI Taxonomy" id="34277"/>
    <lineage>
        <taxon>Eukaryota</taxon>
        <taxon>Viridiplantae</taxon>
        <taxon>Streptophyta</taxon>
        <taxon>Embryophyta</taxon>
        <taxon>Tracheophyta</taxon>
        <taxon>Spermatophyta</taxon>
        <taxon>Magnoliopsida</taxon>
        <taxon>eudicotyledons</taxon>
        <taxon>Gunneridae</taxon>
        <taxon>Pentapetalae</taxon>
        <taxon>rosids</taxon>
        <taxon>malvids</taxon>
        <taxon>Malvales</taxon>
        <taxon>Malvaceae</taxon>
        <taxon>Malvoideae</taxon>
        <taxon>Gossypium</taxon>
    </lineage>
</organism>
<accession>A0A5D2JRE5</accession>
<name>A0A5D2JRE5_GOSTO</name>
<dbReference type="EMBL" id="CM017630">
    <property type="protein sequence ID" value="TYH56583.1"/>
    <property type="molecule type" value="Genomic_DNA"/>
</dbReference>
<dbReference type="AlphaFoldDB" id="A0A5D2JRE5"/>
<protein>
    <submittedName>
        <fullName evidence="1">Uncharacterized protein</fullName>
    </submittedName>
</protein>
<dbReference type="Proteomes" id="UP000322667">
    <property type="component" value="Chromosome D08"/>
</dbReference>